<reference evidence="3" key="1">
    <citation type="submission" date="2023-08" db="EMBL/GenBank/DDBJ databases">
        <authorList>
            <person name="Audoor S."/>
            <person name="Bilcke G."/>
        </authorList>
    </citation>
    <scope>NUCLEOTIDE SEQUENCE</scope>
</reference>
<proteinExistence type="predicted"/>
<feature type="region of interest" description="Disordered" evidence="1">
    <location>
        <begin position="23"/>
        <end position="45"/>
    </location>
</feature>
<feature type="region of interest" description="Disordered" evidence="1">
    <location>
        <begin position="226"/>
        <end position="246"/>
    </location>
</feature>
<name>A0AAD2CBY6_9STRA</name>
<feature type="chain" id="PRO_5042201794" description="Protein amnionless" evidence="2">
    <location>
        <begin position="17"/>
        <end position="281"/>
    </location>
</feature>
<dbReference type="AlphaFoldDB" id="A0AAD2CBY6"/>
<evidence type="ECO:0000313" key="3">
    <source>
        <dbReference type="EMBL" id="CAJ1924817.1"/>
    </source>
</evidence>
<keyword evidence="2" id="KW-0732">Signal</keyword>
<gene>
    <name evidence="3" type="ORF">CYCCA115_LOCUS1105</name>
</gene>
<feature type="signal peptide" evidence="2">
    <location>
        <begin position="1"/>
        <end position="16"/>
    </location>
</feature>
<evidence type="ECO:0000313" key="4">
    <source>
        <dbReference type="Proteomes" id="UP001295423"/>
    </source>
</evidence>
<evidence type="ECO:0000256" key="2">
    <source>
        <dbReference type="SAM" id="SignalP"/>
    </source>
</evidence>
<evidence type="ECO:0008006" key="5">
    <source>
        <dbReference type="Google" id="ProtNLM"/>
    </source>
</evidence>
<accession>A0AAD2CBY6</accession>
<evidence type="ECO:0000256" key="1">
    <source>
        <dbReference type="SAM" id="MobiDB-lite"/>
    </source>
</evidence>
<organism evidence="3 4">
    <name type="scientific">Cylindrotheca closterium</name>
    <dbReference type="NCBI Taxonomy" id="2856"/>
    <lineage>
        <taxon>Eukaryota</taxon>
        <taxon>Sar</taxon>
        <taxon>Stramenopiles</taxon>
        <taxon>Ochrophyta</taxon>
        <taxon>Bacillariophyta</taxon>
        <taxon>Bacillariophyceae</taxon>
        <taxon>Bacillariophycidae</taxon>
        <taxon>Bacillariales</taxon>
        <taxon>Bacillariaceae</taxon>
        <taxon>Cylindrotheca</taxon>
    </lineage>
</organism>
<feature type="compositionally biased region" description="Basic and acidic residues" evidence="1">
    <location>
        <begin position="230"/>
        <end position="242"/>
    </location>
</feature>
<keyword evidence="4" id="KW-1185">Reference proteome</keyword>
<dbReference type="EMBL" id="CAKOGP040000002">
    <property type="protein sequence ID" value="CAJ1924817.1"/>
    <property type="molecule type" value="Genomic_DNA"/>
</dbReference>
<dbReference type="Proteomes" id="UP001295423">
    <property type="component" value="Unassembled WGS sequence"/>
</dbReference>
<comment type="caution">
    <text evidence="3">The sequence shown here is derived from an EMBL/GenBank/DDBJ whole genome shotgun (WGS) entry which is preliminary data.</text>
</comment>
<protein>
    <recommendedName>
        <fullName evidence="5">Protein amnionless</fullName>
    </recommendedName>
</protein>
<sequence length="281" mass="31356">MKFMSILALVPLSAEAFSAGSLSMPTPRSSMVPRGDSPSTDSQADAITANPWRLTLDIGREPLANMPFDWARSGCRMPLVIPCDFQSDNKLIPRAETVSFTGPNGAVVSPVRGGEWEVSNNDKEIKCELTFPKKMERRDVWIDAGTTLTLFGTVYTAEELERLNQEFYAAREEAWELGGELNEIADQIEGPKKWNEEKQVWENRMDGVPSIFSQMQKRVQHMAAQAKQKQKADQRPSLKDLSDGGTLPGFSERGFFIQKQGLVKIGNVVAGRWYAEPITNL</sequence>